<protein>
    <recommendedName>
        <fullName evidence="10">U2A'/phosphoprotein 32 family A C-terminal domain-containing protein</fullName>
    </recommendedName>
</protein>
<dbReference type="EMBL" id="BRXU01000001">
    <property type="protein sequence ID" value="GLC47970.1"/>
    <property type="molecule type" value="Genomic_DNA"/>
</dbReference>
<keyword evidence="4" id="KW-0747">Spliceosome</keyword>
<keyword evidence="5" id="KW-0677">Repeat</keyword>
<dbReference type="InterPro" id="IPR032675">
    <property type="entry name" value="LRR_dom_sf"/>
</dbReference>
<dbReference type="Pfam" id="PF14580">
    <property type="entry name" value="LRR_9"/>
    <property type="match status" value="1"/>
</dbReference>
<evidence type="ECO:0000313" key="11">
    <source>
        <dbReference type="EMBL" id="GLC47970.1"/>
    </source>
</evidence>
<keyword evidence="6" id="KW-0508">mRNA splicing</keyword>
<dbReference type="GO" id="GO:0030620">
    <property type="term" value="F:U2 snRNA binding"/>
    <property type="evidence" value="ECO:0007669"/>
    <property type="project" value="InterPro"/>
</dbReference>
<feature type="region of interest" description="Disordered" evidence="9">
    <location>
        <begin position="263"/>
        <end position="335"/>
    </location>
</feature>
<dbReference type="PROSITE" id="PS51450">
    <property type="entry name" value="LRR"/>
    <property type="match status" value="1"/>
</dbReference>
<dbReference type="PANTHER" id="PTHR10552:SF6">
    <property type="entry name" value="U2 SMALL NUCLEAR RIBONUCLEOPROTEIN A"/>
    <property type="match status" value="1"/>
</dbReference>
<accession>A0A9W6EX72</accession>
<evidence type="ECO:0000259" key="10">
    <source>
        <dbReference type="SMART" id="SM00446"/>
    </source>
</evidence>
<dbReference type="GO" id="GO:0005930">
    <property type="term" value="C:axoneme"/>
    <property type="evidence" value="ECO:0007669"/>
    <property type="project" value="UniProtKB-SubCell"/>
</dbReference>
<dbReference type="FunFam" id="3.80.10.10:FF:000026">
    <property type="entry name" value="U2 small nuclear ribonucleoprotein A"/>
    <property type="match status" value="1"/>
</dbReference>
<keyword evidence="7" id="KW-0539">Nucleus</keyword>
<dbReference type="Proteomes" id="UP001165080">
    <property type="component" value="Unassembled WGS sequence"/>
</dbReference>
<evidence type="ECO:0000256" key="3">
    <source>
        <dbReference type="ARBA" id="ARBA00022614"/>
    </source>
</evidence>
<evidence type="ECO:0000256" key="2">
    <source>
        <dbReference type="ARBA" id="ARBA00004430"/>
    </source>
</evidence>
<evidence type="ECO:0000256" key="5">
    <source>
        <dbReference type="ARBA" id="ARBA00022737"/>
    </source>
</evidence>
<evidence type="ECO:0000256" key="7">
    <source>
        <dbReference type="ARBA" id="ARBA00023242"/>
    </source>
</evidence>
<comment type="similarity">
    <text evidence="8">Belongs to the U2 small nuclear ribonucleoprotein A family.</text>
</comment>
<dbReference type="SMART" id="SM00446">
    <property type="entry name" value="LRRcap"/>
    <property type="match status" value="1"/>
</dbReference>
<feature type="domain" description="U2A'/phosphoprotein 32 family A C-terminal" evidence="10">
    <location>
        <begin position="141"/>
        <end position="159"/>
    </location>
</feature>
<dbReference type="InterPro" id="IPR003603">
    <property type="entry name" value="U2A'_phosphoprotein32A_C"/>
</dbReference>
<dbReference type="OrthoDB" id="433501at2759"/>
<name>A0A9W6EX72_9CHLO</name>
<comment type="caution">
    <text evidence="11">The sequence shown here is derived from an EMBL/GenBank/DDBJ whole genome shotgun (WGS) entry which is preliminary data.</text>
</comment>
<dbReference type="SUPFAM" id="SSF52058">
    <property type="entry name" value="L domain-like"/>
    <property type="match status" value="1"/>
</dbReference>
<proteinExistence type="inferred from homology"/>
<dbReference type="GO" id="GO:0005681">
    <property type="term" value="C:spliceosomal complex"/>
    <property type="evidence" value="ECO:0007669"/>
    <property type="project" value="UniProtKB-KW"/>
</dbReference>
<comment type="subcellular location">
    <subcellularLocation>
        <location evidence="2">Cytoplasm</location>
        <location evidence="2">Cytoskeleton</location>
        <location evidence="2">Cilium axoneme</location>
    </subcellularLocation>
    <subcellularLocation>
        <location evidence="1">Nucleus</location>
    </subcellularLocation>
</comment>
<dbReference type="GO" id="GO:0000398">
    <property type="term" value="P:mRNA splicing, via spliceosome"/>
    <property type="evidence" value="ECO:0007669"/>
    <property type="project" value="InterPro"/>
</dbReference>
<evidence type="ECO:0000256" key="6">
    <source>
        <dbReference type="ARBA" id="ARBA00023187"/>
    </source>
</evidence>
<organism evidence="11 12">
    <name type="scientific">Pleodorina starrii</name>
    <dbReference type="NCBI Taxonomy" id="330485"/>
    <lineage>
        <taxon>Eukaryota</taxon>
        <taxon>Viridiplantae</taxon>
        <taxon>Chlorophyta</taxon>
        <taxon>core chlorophytes</taxon>
        <taxon>Chlorophyceae</taxon>
        <taxon>CS clade</taxon>
        <taxon>Chlamydomonadales</taxon>
        <taxon>Volvocaceae</taxon>
        <taxon>Pleodorina</taxon>
    </lineage>
</organism>
<keyword evidence="12" id="KW-1185">Reference proteome</keyword>
<dbReference type="AlphaFoldDB" id="A0A9W6EX72"/>
<evidence type="ECO:0000256" key="8">
    <source>
        <dbReference type="ARBA" id="ARBA00024196"/>
    </source>
</evidence>
<feature type="region of interest" description="Disordered" evidence="9">
    <location>
        <begin position="193"/>
        <end position="230"/>
    </location>
</feature>
<keyword evidence="3" id="KW-0433">Leucine-rich repeat</keyword>
<gene>
    <name evidence="11" type="primary">PLEST000455</name>
    <name evidence="11" type="ORF">PLESTB_000045000</name>
</gene>
<dbReference type="PANTHER" id="PTHR10552">
    <property type="entry name" value="U2 SMALL NUCLEAR RIBONUCLEOPROTEIN A"/>
    <property type="match status" value="1"/>
</dbReference>
<reference evidence="11 12" key="1">
    <citation type="journal article" date="2023" name="Commun. Biol.">
        <title>Reorganization of the ancestral sex-determining regions during the evolution of trioecy in Pleodorina starrii.</title>
        <authorList>
            <person name="Takahashi K."/>
            <person name="Suzuki S."/>
            <person name="Kawai-Toyooka H."/>
            <person name="Yamamoto K."/>
            <person name="Hamaji T."/>
            <person name="Ootsuki R."/>
            <person name="Yamaguchi H."/>
            <person name="Kawachi M."/>
            <person name="Higashiyama T."/>
            <person name="Nozaki H."/>
        </authorList>
    </citation>
    <scope>NUCLEOTIDE SEQUENCE [LARGE SCALE GENOMIC DNA]</scope>
    <source>
        <strain evidence="11 12">NIES-4479</strain>
    </source>
</reference>
<dbReference type="InterPro" id="IPR001611">
    <property type="entry name" value="Leu-rich_rpt"/>
</dbReference>
<evidence type="ECO:0000313" key="12">
    <source>
        <dbReference type="Proteomes" id="UP001165080"/>
    </source>
</evidence>
<evidence type="ECO:0000256" key="9">
    <source>
        <dbReference type="SAM" id="MobiDB-lite"/>
    </source>
</evidence>
<dbReference type="InterPro" id="IPR044640">
    <property type="entry name" value="RU2A"/>
</dbReference>
<evidence type="ECO:0000256" key="1">
    <source>
        <dbReference type="ARBA" id="ARBA00004123"/>
    </source>
</evidence>
<sequence length="335" mass="36086">MEARPAAGVGPRLPGRITAELIMRSPQYMSCIKQYEIDLRGNKIAAIENLGATQNQFDSIDLSDNAIVRLDGFPKLLRLKQLLMNNNRVARVARGLEEFIPNLDTLILTNNRINNLQDIDPLATLSKLENLSLHGNPVMTKANYRLYVISKLPRLKVLDFKKVKQKERDAAKALFASEEAQATHASKTFEPDEDLAAAQQQAGVAPPREDGGEQQQPEAEGEAEARATAAPSQEQLIAIKAAIANAQTLEEIHRLEEALKTGHLPSEIRVDGGGAGGKEAVPAPAGDDTVMGEGADANGGDQPEGDAQGGQPEEPRPEGEQEAQPDGQQEGMDVS</sequence>
<dbReference type="Gene3D" id="3.80.10.10">
    <property type="entry name" value="Ribonuclease Inhibitor"/>
    <property type="match status" value="1"/>
</dbReference>
<evidence type="ECO:0000256" key="4">
    <source>
        <dbReference type="ARBA" id="ARBA00022728"/>
    </source>
</evidence>
<keyword evidence="4" id="KW-0507">mRNA processing</keyword>